<dbReference type="Pfam" id="PF12680">
    <property type="entry name" value="SnoaL_2"/>
    <property type="match status" value="1"/>
</dbReference>
<dbReference type="SUPFAM" id="SSF54427">
    <property type="entry name" value="NTF2-like"/>
    <property type="match status" value="1"/>
</dbReference>
<comment type="caution">
    <text evidence="2">The sequence shown here is derived from an EMBL/GenBank/DDBJ whole genome shotgun (WGS) entry which is preliminary data.</text>
</comment>
<evidence type="ECO:0000313" key="3">
    <source>
        <dbReference type="Proteomes" id="UP000294558"/>
    </source>
</evidence>
<name>A0A4V3EIJ8_9ACTN</name>
<proteinExistence type="predicted"/>
<dbReference type="EMBL" id="SOAU01000001">
    <property type="protein sequence ID" value="TDT14758.1"/>
    <property type="molecule type" value="Genomic_DNA"/>
</dbReference>
<dbReference type="AlphaFoldDB" id="A0A4V3EIJ8"/>
<dbReference type="Proteomes" id="UP000294558">
    <property type="component" value="Unassembled WGS sequence"/>
</dbReference>
<evidence type="ECO:0000313" key="2">
    <source>
        <dbReference type="EMBL" id="TDT14758.1"/>
    </source>
</evidence>
<dbReference type="RefSeq" id="WP_133867276.1">
    <property type="nucleotide sequence ID" value="NZ_SOAU01000001.1"/>
</dbReference>
<dbReference type="InterPro" id="IPR037401">
    <property type="entry name" value="SnoaL-like"/>
</dbReference>
<evidence type="ECO:0000259" key="1">
    <source>
        <dbReference type="Pfam" id="PF12680"/>
    </source>
</evidence>
<organism evidence="2 3">
    <name type="scientific">Ilumatobacter fluminis</name>
    <dbReference type="NCBI Taxonomy" id="467091"/>
    <lineage>
        <taxon>Bacteria</taxon>
        <taxon>Bacillati</taxon>
        <taxon>Actinomycetota</taxon>
        <taxon>Acidimicrobiia</taxon>
        <taxon>Acidimicrobiales</taxon>
        <taxon>Ilumatobacteraceae</taxon>
        <taxon>Ilumatobacter</taxon>
    </lineage>
</organism>
<dbReference type="OrthoDB" id="7207122at2"/>
<dbReference type="InterPro" id="IPR032710">
    <property type="entry name" value="NTF2-like_dom_sf"/>
</dbReference>
<protein>
    <submittedName>
        <fullName evidence="2">SnoaL-like protein</fullName>
    </submittedName>
</protein>
<feature type="domain" description="SnoaL-like" evidence="1">
    <location>
        <begin position="19"/>
        <end position="119"/>
    </location>
</feature>
<dbReference type="Gene3D" id="3.10.450.50">
    <property type="match status" value="1"/>
</dbReference>
<keyword evidence="3" id="KW-1185">Reference proteome</keyword>
<reference evidence="2 3" key="1">
    <citation type="submission" date="2019-03" db="EMBL/GenBank/DDBJ databases">
        <title>Sequencing the genomes of 1000 actinobacteria strains.</title>
        <authorList>
            <person name="Klenk H.-P."/>
        </authorList>
    </citation>
    <scope>NUCLEOTIDE SEQUENCE [LARGE SCALE GENOMIC DNA]</scope>
    <source>
        <strain evidence="2 3">DSM 18936</strain>
    </source>
</reference>
<accession>A0A4V3EIJ8</accession>
<sequence length="133" mass="14365">MGDDTTTIDAAELDARCARFFQYSAAHAWDALANLCSPDTVFAQNGHDTDLAGLLAMVDGLTSSGIEYSYSNVRRVVAPEARTVVEQHHVILRRGDGVEATPDACIVMQFDEDGAITRVEEYLDTAALAPLFA</sequence>
<gene>
    <name evidence="2" type="ORF">BDK89_0314</name>
</gene>